<feature type="transmembrane region" description="Helical" evidence="1">
    <location>
        <begin position="37"/>
        <end position="59"/>
    </location>
</feature>
<comment type="caution">
    <text evidence="2">The sequence shown here is derived from an EMBL/GenBank/DDBJ whole genome shotgun (WGS) entry which is preliminary data.</text>
</comment>
<keyword evidence="1" id="KW-0812">Transmembrane</keyword>
<dbReference type="EMBL" id="JAEQND010000001">
    <property type="protein sequence ID" value="MBL0423800.1"/>
    <property type="molecule type" value="Genomic_DNA"/>
</dbReference>
<feature type="transmembrane region" description="Helical" evidence="1">
    <location>
        <begin position="80"/>
        <end position="103"/>
    </location>
</feature>
<keyword evidence="3" id="KW-1185">Reference proteome</keyword>
<reference evidence="2 3" key="1">
    <citation type="journal article" date="2017" name="Int. J. Syst. Evol. Microbiol.">
        <title>Ramlibacter alkalitolerans sp. nov., alkali-tolerant bacterium isolated from soil of ginseng.</title>
        <authorList>
            <person name="Lee D.H."/>
            <person name="Cha C.J."/>
        </authorList>
    </citation>
    <scope>NUCLEOTIDE SEQUENCE [LARGE SCALE GENOMIC DNA]</scope>
    <source>
        <strain evidence="2 3">KACC 19305</strain>
    </source>
</reference>
<proteinExistence type="predicted"/>
<sequence>MTIKSWAALVVAPTVALTTQSVMYAMVTPSCGTQTRLQLHLFAAVALAVVVVLAVLAFGESSLHRPEPGSMDSDEHHARHRFLATMATAVGAFAALVILAMWFTTWVLTPCEP</sequence>
<dbReference type="Proteomes" id="UP000622707">
    <property type="component" value="Unassembled WGS sequence"/>
</dbReference>
<evidence type="ECO:0000313" key="3">
    <source>
        <dbReference type="Proteomes" id="UP000622707"/>
    </source>
</evidence>
<organism evidence="2 3">
    <name type="scientific">Ramlibacter alkalitolerans</name>
    <dbReference type="NCBI Taxonomy" id="2039631"/>
    <lineage>
        <taxon>Bacteria</taxon>
        <taxon>Pseudomonadati</taxon>
        <taxon>Pseudomonadota</taxon>
        <taxon>Betaproteobacteria</taxon>
        <taxon>Burkholderiales</taxon>
        <taxon>Comamonadaceae</taxon>
        <taxon>Ramlibacter</taxon>
    </lineage>
</organism>
<keyword evidence="1" id="KW-0472">Membrane</keyword>
<evidence type="ECO:0000256" key="1">
    <source>
        <dbReference type="SAM" id="Phobius"/>
    </source>
</evidence>
<protein>
    <submittedName>
        <fullName evidence="2">Uncharacterized protein</fullName>
    </submittedName>
</protein>
<accession>A0ABS1JHW3</accession>
<evidence type="ECO:0000313" key="2">
    <source>
        <dbReference type="EMBL" id="MBL0423800.1"/>
    </source>
</evidence>
<name>A0ABS1JHW3_9BURK</name>
<dbReference type="RefSeq" id="WP_201687035.1">
    <property type="nucleotide sequence ID" value="NZ_JAEQND010000001.1"/>
</dbReference>
<keyword evidence="1" id="KW-1133">Transmembrane helix</keyword>
<gene>
    <name evidence="2" type="ORF">JI746_01675</name>
</gene>